<proteinExistence type="predicted"/>
<keyword evidence="2" id="KW-1185">Reference proteome</keyword>
<reference evidence="1 2" key="1">
    <citation type="journal article" date="2016" name="Nat. Commun.">
        <title>Extremotolerant tardigrade genome and improved radiotolerance of human cultured cells by tardigrade-unique protein.</title>
        <authorList>
            <person name="Hashimoto T."/>
            <person name="Horikawa D.D."/>
            <person name="Saito Y."/>
            <person name="Kuwahara H."/>
            <person name="Kozuka-Hata H."/>
            <person name="Shin-I T."/>
            <person name="Minakuchi Y."/>
            <person name="Ohishi K."/>
            <person name="Motoyama A."/>
            <person name="Aizu T."/>
            <person name="Enomoto A."/>
            <person name="Kondo K."/>
            <person name="Tanaka S."/>
            <person name="Hara Y."/>
            <person name="Koshikawa S."/>
            <person name="Sagara H."/>
            <person name="Miura T."/>
            <person name="Yokobori S."/>
            <person name="Miyagawa K."/>
            <person name="Suzuki Y."/>
            <person name="Kubo T."/>
            <person name="Oyama M."/>
            <person name="Kohara Y."/>
            <person name="Fujiyama A."/>
            <person name="Arakawa K."/>
            <person name="Katayama T."/>
            <person name="Toyoda A."/>
            <person name="Kunieda T."/>
        </authorList>
    </citation>
    <scope>NUCLEOTIDE SEQUENCE [LARGE SCALE GENOMIC DNA]</scope>
    <source>
        <strain evidence="1 2">YOKOZUNA-1</strain>
    </source>
</reference>
<evidence type="ECO:0000313" key="1">
    <source>
        <dbReference type="EMBL" id="GAV04868.1"/>
    </source>
</evidence>
<dbReference type="AlphaFoldDB" id="A0A1D1VYF9"/>
<comment type="caution">
    <text evidence="1">The sequence shown here is derived from an EMBL/GenBank/DDBJ whole genome shotgun (WGS) entry which is preliminary data.</text>
</comment>
<organism evidence="1 2">
    <name type="scientific">Ramazzottius varieornatus</name>
    <name type="common">Water bear</name>
    <name type="synonym">Tardigrade</name>
    <dbReference type="NCBI Taxonomy" id="947166"/>
    <lineage>
        <taxon>Eukaryota</taxon>
        <taxon>Metazoa</taxon>
        <taxon>Ecdysozoa</taxon>
        <taxon>Tardigrada</taxon>
        <taxon>Eutardigrada</taxon>
        <taxon>Parachela</taxon>
        <taxon>Hypsibioidea</taxon>
        <taxon>Ramazzottiidae</taxon>
        <taxon>Ramazzottius</taxon>
    </lineage>
</organism>
<dbReference type="Proteomes" id="UP000186922">
    <property type="component" value="Unassembled WGS sequence"/>
</dbReference>
<evidence type="ECO:0000313" key="2">
    <source>
        <dbReference type="Proteomes" id="UP000186922"/>
    </source>
</evidence>
<protein>
    <submittedName>
        <fullName evidence="1">Uncharacterized protein</fullName>
    </submittedName>
</protein>
<gene>
    <name evidence="1" type="primary">RvY_15079-1</name>
    <name evidence="1" type="synonym">RvY_15079.1</name>
    <name evidence="1" type="ORF">RvY_15079</name>
</gene>
<name>A0A1D1VYF9_RAMVA</name>
<sequence length="83" mass="9213">MAGNPRYTIAMPRMGRLIHALVFADCAPSRDAGPVTNSCDIWSSEIQVPDRPAVVKRFLQDLQHVEYFVGQQVQRSGSPSERG</sequence>
<accession>A0A1D1VYF9</accession>
<dbReference type="EMBL" id="BDGG01000011">
    <property type="protein sequence ID" value="GAV04868.1"/>
    <property type="molecule type" value="Genomic_DNA"/>
</dbReference>